<sequence>MGNKQKRIFKTLYHLCNFVFHCLKDHKGHWSSILRVAPVTCFPKGITGSQRSSHLWQLCFQVKTAVSLFFFLTFCPDLWELGR</sequence>
<dbReference type="Proteomes" id="UP000694892">
    <property type="component" value="Chromosome 6L"/>
</dbReference>
<accession>A0A974CQT4</accession>
<proteinExistence type="predicted"/>
<evidence type="ECO:0000313" key="2">
    <source>
        <dbReference type="Proteomes" id="UP000694892"/>
    </source>
</evidence>
<dbReference type="EMBL" id="CM004476">
    <property type="protein sequence ID" value="OCT77091.1"/>
    <property type="molecule type" value="Genomic_DNA"/>
</dbReference>
<name>A0A974CQT4_XENLA</name>
<dbReference type="AlphaFoldDB" id="A0A974CQT4"/>
<organism evidence="1 2">
    <name type="scientific">Xenopus laevis</name>
    <name type="common">African clawed frog</name>
    <dbReference type="NCBI Taxonomy" id="8355"/>
    <lineage>
        <taxon>Eukaryota</taxon>
        <taxon>Metazoa</taxon>
        <taxon>Chordata</taxon>
        <taxon>Craniata</taxon>
        <taxon>Vertebrata</taxon>
        <taxon>Euteleostomi</taxon>
        <taxon>Amphibia</taxon>
        <taxon>Batrachia</taxon>
        <taxon>Anura</taxon>
        <taxon>Pipoidea</taxon>
        <taxon>Pipidae</taxon>
        <taxon>Xenopodinae</taxon>
        <taxon>Xenopus</taxon>
        <taxon>Xenopus</taxon>
    </lineage>
</organism>
<protein>
    <submittedName>
        <fullName evidence="1">Uncharacterized protein</fullName>
    </submittedName>
</protein>
<evidence type="ECO:0000313" key="1">
    <source>
        <dbReference type="EMBL" id="OCT77091.1"/>
    </source>
</evidence>
<gene>
    <name evidence="1" type="ORF">XELAEV_18032286mg</name>
</gene>
<reference evidence="2" key="1">
    <citation type="journal article" date="2016" name="Nature">
        <title>Genome evolution in the allotetraploid frog Xenopus laevis.</title>
        <authorList>
            <person name="Session A.M."/>
            <person name="Uno Y."/>
            <person name="Kwon T."/>
            <person name="Chapman J.A."/>
            <person name="Toyoda A."/>
            <person name="Takahashi S."/>
            <person name="Fukui A."/>
            <person name="Hikosaka A."/>
            <person name="Suzuki A."/>
            <person name="Kondo M."/>
            <person name="van Heeringen S.J."/>
            <person name="Quigley I."/>
            <person name="Heinz S."/>
            <person name="Ogino H."/>
            <person name="Ochi H."/>
            <person name="Hellsten U."/>
            <person name="Lyons J.B."/>
            <person name="Simakov O."/>
            <person name="Putnam N."/>
            <person name="Stites J."/>
            <person name="Kuroki Y."/>
            <person name="Tanaka T."/>
            <person name="Michiue T."/>
            <person name="Watanabe M."/>
            <person name="Bogdanovic O."/>
            <person name="Lister R."/>
            <person name="Georgiou G."/>
            <person name="Paranjpe S.S."/>
            <person name="van Kruijsbergen I."/>
            <person name="Shu S."/>
            <person name="Carlson J."/>
            <person name="Kinoshita T."/>
            <person name="Ohta Y."/>
            <person name="Mawaribuchi S."/>
            <person name="Jenkins J."/>
            <person name="Grimwood J."/>
            <person name="Schmutz J."/>
            <person name="Mitros T."/>
            <person name="Mozaffari S.V."/>
            <person name="Suzuki Y."/>
            <person name="Haramoto Y."/>
            <person name="Yamamoto T.S."/>
            <person name="Takagi C."/>
            <person name="Heald R."/>
            <person name="Miller K."/>
            <person name="Haudenschild C."/>
            <person name="Kitzman J."/>
            <person name="Nakayama T."/>
            <person name="Izutsu Y."/>
            <person name="Robert J."/>
            <person name="Fortriede J."/>
            <person name="Burns K."/>
            <person name="Lotay V."/>
            <person name="Karimi K."/>
            <person name="Yasuoka Y."/>
            <person name="Dichmann D.S."/>
            <person name="Flajnik M.F."/>
            <person name="Houston D.W."/>
            <person name="Shendure J."/>
            <person name="DuPasquier L."/>
            <person name="Vize P.D."/>
            <person name="Zorn A.M."/>
            <person name="Ito M."/>
            <person name="Marcotte E.M."/>
            <person name="Wallingford J.B."/>
            <person name="Ito Y."/>
            <person name="Asashima M."/>
            <person name="Ueno N."/>
            <person name="Matsuda Y."/>
            <person name="Veenstra G.J."/>
            <person name="Fujiyama A."/>
            <person name="Harland R.M."/>
            <person name="Taira M."/>
            <person name="Rokhsar D.S."/>
        </authorList>
    </citation>
    <scope>NUCLEOTIDE SEQUENCE [LARGE SCALE GENOMIC DNA]</scope>
    <source>
        <strain evidence="2">J</strain>
    </source>
</reference>